<dbReference type="SUPFAM" id="SSF52540">
    <property type="entry name" value="P-loop containing nucleoside triphosphate hydrolases"/>
    <property type="match status" value="1"/>
</dbReference>
<dbReference type="InterPro" id="IPR027417">
    <property type="entry name" value="P-loop_NTPase"/>
</dbReference>
<evidence type="ECO:0008006" key="4">
    <source>
        <dbReference type="Google" id="ProtNLM"/>
    </source>
</evidence>
<protein>
    <recommendedName>
        <fullName evidence="4">Phosphoribulokinase/uridine kinase domain-containing protein</fullName>
    </recommendedName>
</protein>
<proteinExistence type="predicted"/>
<evidence type="ECO:0000313" key="2">
    <source>
        <dbReference type="EMBL" id="RNE96175.1"/>
    </source>
</evidence>
<dbReference type="RefSeq" id="XP_029233562.1">
    <property type="nucleotide sequence ID" value="XM_029386588.1"/>
</dbReference>
<comment type="caution">
    <text evidence="2">The sequence shown here is derived from an EMBL/GenBank/DDBJ whole genome shotgun (WGS) entry which is preliminary data.</text>
</comment>
<evidence type="ECO:0000256" key="1">
    <source>
        <dbReference type="SAM" id="MobiDB-lite"/>
    </source>
</evidence>
<dbReference type="Gene3D" id="3.40.50.300">
    <property type="entry name" value="P-loop containing nucleotide triphosphate hydrolases"/>
    <property type="match status" value="1"/>
</dbReference>
<dbReference type="Proteomes" id="UP000283634">
    <property type="component" value="Unassembled WGS sequence"/>
</dbReference>
<feature type="compositionally biased region" description="Polar residues" evidence="1">
    <location>
        <begin position="118"/>
        <end position="130"/>
    </location>
</feature>
<dbReference type="OrthoDB" id="10041966at2759"/>
<reference evidence="2 3" key="1">
    <citation type="journal article" date="2018" name="BMC Genomics">
        <title>Genomic comparison of Trypanosoma conorhini and Trypanosoma rangeli to Trypanosoma cruzi strains of high and low virulence.</title>
        <authorList>
            <person name="Bradwell K.R."/>
            <person name="Koparde V.N."/>
            <person name="Matveyev A.V."/>
            <person name="Serrano M.G."/>
            <person name="Alves J.M."/>
            <person name="Parikh H."/>
            <person name="Huang B."/>
            <person name="Lee V."/>
            <person name="Espinosa-Alvarez O."/>
            <person name="Ortiz P.A."/>
            <person name="Costa-Martins A.G."/>
            <person name="Teixeira M.M."/>
            <person name="Buck G.A."/>
        </authorList>
    </citation>
    <scope>NUCLEOTIDE SEQUENCE [LARGE SCALE GENOMIC DNA]</scope>
    <source>
        <strain evidence="2 3">AM80</strain>
    </source>
</reference>
<dbReference type="EMBL" id="MKGL01000733">
    <property type="protein sequence ID" value="RNE96175.1"/>
    <property type="molecule type" value="Genomic_DNA"/>
</dbReference>
<keyword evidence="3" id="KW-1185">Reference proteome</keyword>
<dbReference type="AlphaFoldDB" id="A0A422MSG3"/>
<name>A0A422MSG3_TRYRA</name>
<organism evidence="2 3">
    <name type="scientific">Trypanosoma rangeli</name>
    <dbReference type="NCBI Taxonomy" id="5698"/>
    <lineage>
        <taxon>Eukaryota</taxon>
        <taxon>Discoba</taxon>
        <taxon>Euglenozoa</taxon>
        <taxon>Kinetoplastea</taxon>
        <taxon>Metakinetoplastina</taxon>
        <taxon>Trypanosomatida</taxon>
        <taxon>Trypanosomatidae</taxon>
        <taxon>Trypanosoma</taxon>
        <taxon>Herpetosoma</taxon>
    </lineage>
</organism>
<gene>
    <name evidence="2" type="ORF">TraAM80_09933</name>
</gene>
<feature type="region of interest" description="Disordered" evidence="1">
    <location>
        <begin position="108"/>
        <end position="133"/>
    </location>
</feature>
<accession>A0A422MSG3</accession>
<dbReference type="GeneID" id="40333866"/>
<dbReference type="VEuPathDB" id="TriTrypDB:TRSC58_04353"/>
<evidence type="ECO:0000313" key="3">
    <source>
        <dbReference type="Proteomes" id="UP000283634"/>
    </source>
</evidence>
<sequence length="153" mass="16920">MREREEVREVEGMTPTRNVVAIGVSGCSASGKTTLANRLVELLNSPLRPISLDDFFDEDMCEMLGTWEDPRCMRSRDYARLLREIRRRLQSDDRCAAECLQDVAGASPFLRSQPADPSATTTPQDSLSDASSKKSVDNYAVPFHDAVGATALH</sequence>